<dbReference type="GO" id="GO:0007021">
    <property type="term" value="P:tubulin complex assembly"/>
    <property type="evidence" value="ECO:0007669"/>
    <property type="project" value="InterPro"/>
</dbReference>
<dbReference type="SMART" id="SM01052">
    <property type="entry name" value="CAP_GLY"/>
    <property type="match status" value="1"/>
</dbReference>
<dbReference type="EMBL" id="OV121134">
    <property type="protein sequence ID" value="CAH0553956.1"/>
    <property type="molecule type" value="Genomic_DNA"/>
</dbReference>
<feature type="domain" description="CAP-Gly" evidence="5">
    <location>
        <begin position="179"/>
        <end position="221"/>
    </location>
</feature>
<dbReference type="Gene3D" id="2.30.30.190">
    <property type="entry name" value="CAP Gly-rich-like domain"/>
    <property type="match status" value="1"/>
</dbReference>
<dbReference type="PANTHER" id="PTHR18916">
    <property type="entry name" value="DYNACTIN 1-RELATED MICROTUBULE-BINDING"/>
    <property type="match status" value="1"/>
</dbReference>
<comment type="subcellular location">
    <subcellularLocation>
        <location evidence="1">Cytoplasm</location>
    </subcellularLocation>
</comment>
<dbReference type="InterPro" id="IPR045172">
    <property type="entry name" value="TBCB_Ubl"/>
</dbReference>
<dbReference type="GO" id="GO:0005829">
    <property type="term" value="C:cytosol"/>
    <property type="evidence" value="ECO:0007669"/>
    <property type="project" value="UniProtKB-ARBA"/>
</dbReference>
<dbReference type="InterPro" id="IPR036859">
    <property type="entry name" value="CAP-Gly_dom_sf"/>
</dbReference>
<keyword evidence="2" id="KW-0963">Cytoplasm</keyword>
<dbReference type="PROSITE" id="PS00845">
    <property type="entry name" value="CAP_GLY_1"/>
    <property type="match status" value="1"/>
</dbReference>
<sequence>MADFKVVTADYVKVQISTSKNDLGDVEKRFPKDITILQLKEKLELMTGGSCSTMQLQAFNKDNQLVCNLTNDEALLGSYPIDDGMRIHVVDSFLIRNELDFGDVEKLEISDEQYSQKSNTVRAFLMRNKMGKYNEENQSKKEQQIQEEQDLADKITVGSRCKVTVSSAPTRLGTVMYSGFVDELNGHFVGVKYDEPLGKHNGSIKGKQYFNCEDKYGGFVKPQNVICGEFPEQDYDLNEEI</sequence>
<evidence type="ECO:0000256" key="1">
    <source>
        <dbReference type="ARBA" id="ARBA00004496"/>
    </source>
</evidence>
<dbReference type="Gene3D" id="3.10.20.90">
    <property type="entry name" value="Phosphatidylinositol 3-kinase Catalytic Subunit, Chain A, domain 1"/>
    <property type="match status" value="1"/>
</dbReference>
<dbReference type="InterPro" id="IPR029071">
    <property type="entry name" value="Ubiquitin-like_domsf"/>
</dbReference>
<dbReference type="GO" id="GO:0031122">
    <property type="term" value="P:cytoplasmic microtubule organization"/>
    <property type="evidence" value="ECO:0007669"/>
    <property type="project" value="TreeGrafter"/>
</dbReference>
<evidence type="ECO:0000313" key="7">
    <source>
        <dbReference type="Proteomes" id="UP001154078"/>
    </source>
</evidence>
<evidence type="ECO:0000256" key="4">
    <source>
        <dbReference type="ARBA" id="ARBA00025779"/>
    </source>
</evidence>
<dbReference type="GO" id="GO:0005634">
    <property type="term" value="C:nucleus"/>
    <property type="evidence" value="ECO:0007669"/>
    <property type="project" value="TreeGrafter"/>
</dbReference>
<evidence type="ECO:0000256" key="3">
    <source>
        <dbReference type="ARBA" id="ARBA00023186"/>
    </source>
</evidence>
<protein>
    <recommendedName>
        <fullName evidence="5">CAP-Gly domain-containing protein</fullName>
    </recommendedName>
</protein>
<dbReference type="GO" id="GO:0007023">
    <property type="term" value="P:post-chaperonin tubulin folding pathway"/>
    <property type="evidence" value="ECO:0007669"/>
    <property type="project" value="InterPro"/>
</dbReference>
<gene>
    <name evidence="6" type="ORF">MELIAE_LOCUS5832</name>
</gene>
<dbReference type="InterPro" id="IPR000626">
    <property type="entry name" value="Ubiquitin-like_dom"/>
</dbReference>
<reference evidence="6" key="1">
    <citation type="submission" date="2021-12" db="EMBL/GenBank/DDBJ databases">
        <authorList>
            <person name="King R."/>
        </authorList>
    </citation>
    <scope>NUCLEOTIDE SEQUENCE</scope>
</reference>
<dbReference type="SUPFAM" id="SSF74924">
    <property type="entry name" value="Cap-Gly domain"/>
    <property type="match status" value="1"/>
</dbReference>
<evidence type="ECO:0000256" key="2">
    <source>
        <dbReference type="ARBA" id="ARBA00022490"/>
    </source>
</evidence>
<evidence type="ECO:0000313" key="6">
    <source>
        <dbReference type="EMBL" id="CAH0553956.1"/>
    </source>
</evidence>
<keyword evidence="3" id="KW-0143">Chaperone</keyword>
<dbReference type="AlphaFoldDB" id="A0A9P0B0U4"/>
<dbReference type="GO" id="GO:0005938">
    <property type="term" value="C:cell cortex"/>
    <property type="evidence" value="ECO:0007669"/>
    <property type="project" value="TreeGrafter"/>
</dbReference>
<evidence type="ECO:0000259" key="5">
    <source>
        <dbReference type="PROSITE" id="PS50245"/>
    </source>
</evidence>
<dbReference type="PROSITE" id="PS50245">
    <property type="entry name" value="CAP_GLY_2"/>
    <property type="match status" value="1"/>
</dbReference>
<dbReference type="Pfam" id="PF01302">
    <property type="entry name" value="CAP_GLY"/>
    <property type="match status" value="1"/>
</dbReference>
<dbReference type="OrthoDB" id="5295208at2759"/>
<dbReference type="Proteomes" id="UP001154078">
    <property type="component" value="Chromosome 3"/>
</dbReference>
<dbReference type="GO" id="GO:0051010">
    <property type="term" value="F:microtubule plus-end binding"/>
    <property type="evidence" value="ECO:0007669"/>
    <property type="project" value="TreeGrafter"/>
</dbReference>
<keyword evidence="7" id="KW-1185">Reference proteome</keyword>
<dbReference type="PANTHER" id="PTHR18916:SF85">
    <property type="entry name" value="TUBULIN-FOLDING COFACTOR B"/>
    <property type="match status" value="1"/>
</dbReference>
<comment type="similarity">
    <text evidence="4">Belongs to the TBCB family.</text>
</comment>
<dbReference type="GO" id="GO:0035371">
    <property type="term" value="C:microtubule plus-end"/>
    <property type="evidence" value="ECO:0007669"/>
    <property type="project" value="TreeGrafter"/>
</dbReference>
<accession>A0A9P0B0U4</accession>
<name>A0A9P0B0U4_BRAAE</name>
<dbReference type="FunFam" id="2.30.30.190:FF:000013">
    <property type="entry name" value="Tubulin-folding cofactor B"/>
    <property type="match status" value="1"/>
</dbReference>
<dbReference type="CDD" id="cd01789">
    <property type="entry name" value="Ubl_TBCB"/>
    <property type="match status" value="1"/>
</dbReference>
<dbReference type="Pfam" id="PF14560">
    <property type="entry name" value="Ubiquitin_2"/>
    <property type="match status" value="1"/>
</dbReference>
<proteinExistence type="inferred from homology"/>
<dbReference type="InterPro" id="IPR000938">
    <property type="entry name" value="CAP-Gly_domain"/>
</dbReference>
<dbReference type="SUPFAM" id="SSF54236">
    <property type="entry name" value="Ubiquitin-like"/>
    <property type="match status" value="1"/>
</dbReference>
<dbReference type="GO" id="GO:0043014">
    <property type="term" value="F:alpha-tubulin binding"/>
    <property type="evidence" value="ECO:0007669"/>
    <property type="project" value="InterPro"/>
</dbReference>
<organism evidence="6 7">
    <name type="scientific">Brassicogethes aeneus</name>
    <name type="common">Rape pollen beetle</name>
    <name type="synonym">Meligethes aeneus</name>
    <dbReference type="NCBI Taxonomy" id="1431903"/>
    <lineage>
        <taxon>Eukaryota</taxon>
        <taxon>Metazoa</taxon>
        <taxon>Ecdysozoa</taxon>
        <taxon>Arthropoda</taxon>
        <taxon>Hexapoda</taxon>
        <taxon>Insecta</taxon>
        <taxon>Pterygota</taxon>
        <taxon>Neoptera</taxon>
        <taxon>Endopterygota</taxon>
        <taxon>Coleoptera</taxon>
        <taxon>Polyphaga</taxon>
        <taxon>Cucujiformia</taxon>
        <taxon>Nitidulidae</taxon>
        <taxon>Meligethinae</taxon>
        <taxon>Brassicogethes</taxon>
    </lineage>
</organism>